<evidence type="ECO:0000313" key="4">
    <source>
        <dbReference type="Proteomes" id="UP000532440"/>
    </source>
</evidence>
<protein>
    <submittedName>
        <fullName evidence="3">Drug/metabolite transporter (DMT)-like permease</fullName>
    </submittedName>
</protein>
<feature type="transmembrane region" description="Helical" evidence="1">
    <location>
        <begin position="131"/>
        <end position="149"/>
    </location>
</feature>
<feature type="transmembrane region" description="Helical" evidence="1">
    <location>
        <begin position="7"/>
        <end position="26"/>
    </location>
</feature>
<reference evidence="3 4" key="1">
    <citation type="submission" date="2020-08" db="EMBL/GenBank/DDBJ databases">
        <title>Genomic Encyclopedia of Type Strains, Phase IV (KMG-IV): sequencing the most valuable type-strain genomes for metagenomic binning, comparative biology and taxonomic classification.</title>
        <authorList>
            <person name="Goeker M."/>
        </authorList>
    </citation>
    <scope>NUCLEOTIDE SEQUENCE [LARGE SCALE GENOMIC DNA]</scope>
    <source>
        <strain evidence="3 4">DSM 29781</strain>
    </source>
</reference>
<accession>A0A7W8M7R1</accession>
<dbReference type="EMBL" id="JACHGB010000002">
    <property type="protein sequence ID" value="MBB5271033.1"/>
    <property type="molecule type" value="Genomic_DNA"/>
</dbReference>
<feature type="domain" description="EamA" evidence="2">
    <location>
        <begin position="11"/>
        <end position="148"/>
    </location>
</feature>
<dbReference type="Proteomes" id="UP000532440">
    <property type="component" value="Unassembled WGS sequence"/>
</dbReference>
<name>A0A7W8M7R1_9BURK</name>
<feature type="transmembrane region" description="Helical" evidence="1">
    <location>
        <begin position="264"/>
        <end position="282"/>
    </location>
</feature>
<dbReference type="AlphaFoldDB" id="A0A7W8M7R1"/>
<dbReference type="GO" id="GO:0016020">
    <property type="term" value="C:membrane"/>
    <property type="evidence" value="ECO:0007669"/>
    <property type="project" value="InterPro"/>
</dbReference>
<keyword evidence="1" id="KW-1133">Transmembrane helix</keyword>
<sequence length="312" mass="32187">MSFVADAPAWLWAACALAAAAVQTARNVMQRQLTERLGTVGATHVRFLFGLPFALIFLAVVGQAVGLTALRPSWAFAGWTMLGGGAQILATALMLAAMRERSFVLTTAYLKTEPVLIALFGLVFLGDRLGAQASAAVLLATAGVVLMSMPHGFLGSGSASTGSTGSARPALLGIAAGAMFALSAVGFRGAILELGDGPFLARATATLAASLALQTAVLSAWLAWRDRAVLADIFRLWRPSLLAGAAGALASQFWFLAFSLQTAAAVRTVGLVEILFAQAVSHRLLAQGTTRREAIGMAAMVAGVVWLMAVGG</sequence>
<feature type="transmembrane region" description="Helical" evidence="1">
    <location>
        <begin position="170"/>
        <end position="191"/>
    </location>
</feature>
<feature type="transmembrane region" description="Helical" evidence="1">
    <location>
        <begin position="203"/>
        <end position="224"/>
    </location>
</feature>
<feature type="transmembrane region" description="Helical" evidence="1">
    <location>
        <begin position="236"/>
        <end position="258"/>
    </location>
</feature>
<feature type="transmembrane region" description="Helical" evidence="1">
    <location>
        <begin position="108"/>
        <end position="125"/>
    </location>
</feature>
<keyword evidence="1" id="KW-0472">Membrane</keyword>
<organism evidence="3 4">
    <name type="scientific">Quisquiliibacterium transsilvanicum</name>
    <dbReference type="NCBI Taxonomy" id="1549638"/>
    <lineage>
        <taxon>Bacteria</taxon>
        <taxon>Pseudomonadati</taxon>
        <taxon>Pseudomonadota</taxon>
        <taxon>Betaproteobacteria</taxon>
        <taxon>Burkholderiales</taxon>
        <taxon>Burkholderiaceae</taxon>
        <taxon>Quisquiliibacterium</taxon>
    </lineage>
</organism>
<dbReference type="RefSeq" id="WP_246434717.1">
    <property type="nucleotide sequence ID" value="NZ_BAABEW010000017.1"/>
</dbReference>
<keyword evidence="4" id="KW-1185">Reference proteome</keyword>
<proteinExistence type="predicted"/>
<keyword evidence="1" id="KW-0812">Transmembrane</keyword>
<dbReference type="InterPro" id="IPR037185">
    <property type="entry name" value="EmrE-like"/>
</dbReference>
<gene>
    <name evidence="3" type="ORF">HNQ70_001037</name>
</gene>
<feature type="transmembrane region" description="Helical" evidence="1">
    <location>
        <begin position="47"/>
        <end position="70"/>
    </location>
</feature>
<comment type="caution">
    <text evidence="3">The sequence shown here is derived from an EMBL/GenBank/DDBJ whole genome shotgun (WGS) entry which is preliminary data.</text>
</comment>
<evidence type="ECO:0000259" key="2">
    <source>
        <dbReference type="Pfam" id="PF00892"/>
    </source>
</evidence>
<feature type="transmembrane region" description="Helical" evidence="1">
    <location>
        <begin position="76"/>
        <end position="96"/>
    </location>
</feature>
<dbReference type="SUPFAM" id="SSF103481">
    <property type="entry name" value="Multidrug resistance efflux transporter EmrE"/>
    <property type="match status" value="2"/>
</dbReference>
<dbReference type="Gene3D" id="1.10.3730.20">
    <property type="match status" value="1"/>
</dbReference>
<evidence type="ECO:0000256" key="1">
    <source>
        <dbReference type="SAM" id="Phobius"/>
    </source>
</evidence>
<feature type="transmembrane region" description="Helical" evidence="1">
    <location>
        <begin position="294"/>
        <end position="311"/>
    </location>
</feature>
<dbReference type="Pfam" id="PF00892">
    <property type="entry name" value="EamA"/>
    <property type="match status" value="1"/>
</dbReference>
<dbReference type="InterPro" id="IPR000620">
    <property type="entry name" value="EamA_dom"/>
</dbReference>
<evidence type="ECO:0000313" key="3">
    <source>
        <dbReference type="EMBL" id="MBB5271033.1"/>
    </source>
</evidence>